<accession>A0A0E9RVG7</accession>
<reference evidence="1" key="1">
    <citation type="submission" date="2014-11" db="EMBL/GenBank/DDBJ databases">
        <authorList>
            <person name="Amaro Gonzalez C."/>
        </authorList>
    </citation>
    <scope>NUCLEOTIDE SEQUENCE</scope>
</reference>
<protein>
    <submittedName>
        <fullName evidence="1">Uncharacterized protein</fullName>
    </submittedName>
</protein>
<evidence type="ECO:0000313" key="1">
    <source>
        <dbReference type="EMBL" id="JAH33124.1"/>
    </source>
</evidence>
<reference evidence="1" key="2">
    <citation type="journal article" date="2015" name="Fish Shellfish Immunol.">
        <title>Early steps in the European eel (Anguilla anguilla)-Vibrio vulnificus interaction in the gills: Role of the RtxA13 toxin.</title>
        <authorList>
            <person name="Callol A."/>
            <person name="Pajuelo D."/>
            <person name="Ebbesson L."/>
            <person name="Teles M."/>
            <person name="MacKenzie S."/>
            <person name="Amaro C."/>
        </authorList>
    </citation>
    <scope>NUCLEOTIDE SEQUENCE</scope>
</reference>
<dbReference type="EMBL" id="GBXM01075453">
    <property type="protein sequence ID" value="JAH33124.1"/>
    <property type="molecule type" value="Transcribed_RNA"/>
</dbReference>
<proteinExistence type="predicted"/>
<name>A0A0E9RVG7_ANGAN</name>
<sequence length="56" mass="6161">MSLHNVILKCINAYVNKLASDPGFSVSTDLSNAATLHRTYIGSECSHRASLKLRQQ</sequence>
<organism evidence="1">
    <name type="scientific">Anguilla anguilla</name>
    <name type="common">European freshwater eel</name>
    <name type="synonym">Muraena anguilla</name>
    <dbReference type="NCBI Taxonomy" id="7936"/>
    <lineage>
        <taxon>Eukaryota</taxon>
        <taxon>Metazoa</taxon>
        <taxon>Chordata</taxon>
        <taxon>Craniata</taxon>
        <taxon>Vertebrata</taxon>
        <taxon>Euteleostomi</taxon>
        <taxon>Actinopterygii</taxon>
        <taxon>Neopterygii</taxon>
        <taxon>Teleostei</taxon>
        <taxon>Anguilliformes</taxon>
        <taxon>Anguillidae</taxon>
        <taxon>Anguilla</taxon>
    </lineage>
</organism>
<dbReference type="AlphaFoldDB" id="A0A0E9RVG7"/>